<sequence length="44" mass="4970">MHLLGVDNVRIPDKCFLSQTIGIITFCHQITAILSLISCLQREK</sequence>
<reference evidence="2" key="2">
    <citation type="submission" date="2012-12" db="EMBL/GenBank/DDBJ databases">
        <authorList>
            <person name="Gao Y.W."/>
            <person name="Fan S.T."/>
            <person name="Sun H.T."/>
            <person name="Wang Z."/>
            <person name="Gao X.L."/>
            <person name="Li Y.G."/>
            <person name="Wang T.C."/>
            <person name="Zhang K."/>
            <person name="Xu W.W."/>
            <person name="Yu Z.J."/>
            <person name="Xia X.Z."/>
        </authorList>
    </citation>
    <scope>NUCLEOTIDE SEQUENCE</scope>
    <source>
        <strain evidence="2">FR3</strain>
    </source>
</reference>
<evidence type="ECO:0000313" key="2">
    <source>
        <dbReference type="EMBL" id="CRZ26036.1"/>
    </source>
</evidence>
<evidence type="ECO:0000313" key="6">
    <source>
        <dbReference type="WormBase" id="Bm16939"/>
    </source>
</evidence>
<keyword evidence="1" id="KW-0812">Transmembrane</keyword>
<dbReference type="WBParaSite" id="Bm16939.1">
    <property type="protein sequence ID" value="Bm16939.1"/>
    <property type="gene ID" value="WBGene00255585"/>
</dbReference>
<reference evidence="3" key="3">
    <citation type="submission" date="2019-04" db="EMBL/GenBank/DDBJ databases">
        <authorList>
            <person name="Howe K."/>
            <person name="Paulini M."/>
            <person name="Williams G."/>
        </authorList>
    </citation>
    <scope>NUCLEOTIDE SEQUENCE [LARGE SCALE GENOMIC DNA]</scope>
    <source>
        <strain evidence="3">FR3</strain>
    </source>
</reference>
<evidence type="ECO:0000313" key="4">
    <source>
        <dbReference type="Proteomes" id="UP000006672"/>
    </source>
</evidence>
<dbReference type="RefSeq" id="XP_042929639.1">
    <property type="nucleotide sequence ID" value="XM_043073705.1"/>
</dbReference>
<proteinExistence type="predicted"/>
<reference evidence="5" key="4">
    <citation type="submission" date="2019-12" db="UniProtKB">
        <authorList>
            <consortium name="WormBaseParasite"/>
        </authorList>
    </citation>
    <scope>IDENTIFICATION</scope>
</reference>
<dbReference type="CTD" id="66058489"/>
<dbReference type="KEGG" id="bmy:BM_BM16939"/>
<evidence type="ECO:0000313" key="3">
    <source>
        <dbReference type="EMBL" id="VIO86679.1"/>
    </source>
</evidence>
<organism evidence="4 5">
    <name type="scientific">Brugia malayi</name>
    <name type="common">Filarial nematode worm</name>
    <dbReference type="NCBI Taxonomy" id="6279"/>
    <lineage>
        <taxon>Eukaryota</taxon>
        <taxon>Metazoa</taxon>
        <taxon>Ecdysozoa</taxon>
        <taxon>Nematoda</taxon>
        <taxon>Chromadorea</taxon>
        <taxon>Rhabditida</taxon>
        <taxon>Spirurina</taxon>
        <taxon>Spiruromorpha</taxon>
        <taxon>Filarioidea</taxon>
        <taxon>Onchocercidae</taxon>
        <taxon>Brugia</taxon>
    </lineage>
</organism>
<reference evidence="2 4" key="1">
    <citation type="journal article" date="2007" name="Science">
        <title>Draft genome of the filarial nematode parasite Brugia malayi.</title>
        <authorList>
            <person name="Ghedin E."/>
            <person name="Wang S."/>
            <person name="Spiro D."/>
            <person name="Caler E."/>
            <person name="Zhao Q."/>
            <person name="Crabtree J."/>
            <person name="Allen J.E."/>
            <person name="Delcher A.L."/>
            <person name="Guiliano D.B."/>
            <person name="Miranda-Saavedra D."/>
            <person name="Angiuoli S.V."/>
            <person name="Creasy T."/>
            <person name="Amedeo P."/>
            <person name="Haas B."/>
            <person name="El-Sayed N.M."/>
            <person name="Wortman J.R."/>
            <person name="Feldblyum T."/>
            <person name="Tallon L."/>
            <person name="Schatz M."/>
            <person name="Shumway M."/>
            <person name="Koo H."/>
            <person name="Salzberg S.L."/>
            <person name="Schobel S."/>
            <person name="Pertea M."/>
            <person name="Pop M."/>
            <person name="White O."/>
            <person name="Barton G.J."/>
            <person name="Carlow C.K."/>
            <person name="Crawford M.J."/>
            <person name="Daub J."/>
            <person name="Dimmic M.W."/>
            <person name="Estes C.F."/>
            <person name="Foster J.M."/>
            <person name="Ganatra M."/>
            <person name="Gregory W.F."/>
            <person name="Johnson N.M."/>
            <person name="Jin J."/>
            <person name="Komuniecki R."/>
            <person name="Korf I."/>
            <person name="Kumar S."/>
            <person name="Laney S."/>
            <person name="Li B.W."/>
            <person name="Li W."/>
            <person name="Lindblom T.H."/>
            <person name="Lustigman S."/>
            <person name="Ma D."/>
            <person name="Maina C.V."/>
            <person name="Martin D.M."/>
            <person name="McCarter J.P."/>
            <person name="McReynolds L."/>
            <person name="Mitreva M."/>
            <person name="Nutman T.B."/>
            <person name="Parkinson J."/>
            <person name="Peregrin-Alvarez J.M."/>
            <person name="Poole C."/>
            <person name="Ren Q."/>
            <person name="Saunders L."/>
            <person name="Sluder A.E."/>
            <person name="Smith K."/>
            <person name="Stanke M."/>
            <person name="Unnasch T.R."/>
            <person name="Ware J."/>
            <person name="Wei A.D."/>
            <person name="Weil G."/>
            <person name="Williams D.J."/>
            <person name="Zhang Y."/>
            <person name="Williams S.A."/>
            <person name="Fraser-Liggett C."/>
            <person name="Slatko B."/>
            <person name="Blaxter M.L."/>
            <person name="Scott A.L."/>
        </authorList>
    </citation>
    <scope>NUCLEOTIDE SEQUENCE</scope>
    <source>
        <strain evidence="2 4">FR3</strain>
    </source>
</reference>
<protein>
    <submittedName>
        <fullName evidence="2 5">Bm16939</fullName>
    </submittedName>
</protein>
<dbReference type="AlphaFoldDB" id="A0A0K0J2M6"/>
<dbReference type="EMBL" id="LN857014">
    <property type="protein sequence ID" value="CRZ26036.1"/>
    <property type="molecule type" value="Genomic_DNA"/>
</dbReference>
<dbReference type="EMBL" id="CAAKNF010000196">
    <property type="protein sequence ID" value="VIO86679.1"/>
    <property type="molecule type" value="Genomic_DNA"/>
</dbReference>
<dbReference type="Proteomes" id="UP000006672">
    <property type="component" value="Unassembled WGS sequence"/>
</dbReference>
<dbReference type="WormBase" id="Bm16939">
    <property type="protein sequence ID" value="BM38976"/>
    <property type="gene ID" value="WBGene00255585"/>
</dbReference>
<evidence type="ECO:0000256" key="1">
    <source>
        <dbReference type="SAM" id="Phobius"/>
    </source>
</evidence>
<accession>A0A4E9ERA5</accession>
<name>A0A0K0J2M6_BRUMA</name>
<accession>A0A0K0J2M6</accession>
<gene>
    <name evidence="2 5 6" type="ORF">Bm16939</name>
    <name evidence="3" type="ORF">BM_BM16939</name>
    <name evidence="2" type="ORF">BM_Bm16939</name>
</gene>
<dbReference type="GeneID" id="66058489"/>
<keyword evidence="1" id="KW-0472">Membrane</keyword>
<feature type="transmembrane region" description="Helical" evidence="1">
    <location>
        <begin position="20"/>
        <end position="40"/>
    </location>
</feature>
<keyword evidence="1" id="KW-1133">Transmembrane helix</keyword>
<evidence type="ECO:0000313" key="5">
    <source>
        <dbReference type="WBParaSite" id="Bm16939.1"/>
    </source>
</evidence>
<keyword evidence="4" id="KW-1185">Reference proteome</keyword>